<dbReference type="PATRIC" id="fig|1429043.3.peg.3021"/>
<reference evidence="11 12" key="1">
    <citation type="submission" date="2013-11" db="EMBL/GenBank/DDBJ databases">
        <title>Metagenomic analysis of a methanogenic consortium involved in long chain n-alkane degradation.</title>
        <authorList>
            <person name="Davidova I.A."/>
            <person name="Callaghan A.V."/>
            <person name="Wawrik B."/>
            <person name="Pruitt S."/>
            <person name="Marks C."/>
            <person name="Duncan K.E."/>
            <person name="Suflita J.M."/>
        </authorList>
    </citation>
    <scope>NUCLEOTIDE SEQUENCE [LARGE SCALE GENOMIC DNA]</scope>
    <source>
        <strain evidence="11 12">SPR</strain>
    </source>
</reference>
<dbReference type="EMBL" id="AZAC01000016">
    <property type="protein sequence ID" value="KIX13365.1"/>
    <property type="molecule type" value="Genomic_DNA"/>
</dbReference>
<dbReference type="NCBIfam" id="TIGR02095">
    <property type="entry name" value="glgA"/>
    <property type="match status" value="1"/>
</dbReference>
<dbReference type="PANTHER" id="PTHR45825:SF11">
    <property type="entry name" value="ALPHA AMYLASE DOMAIN-CONTAINING PROTEIN"/>
    <property type="match status" value="1"/>
</dbReference>
<dbReference type="UniPathway" id="UPA00164"/>
<dbReference type="Pfam" id="PF08323">
    <property type="entry name" value="Glyco_transf_5"/>
    <property type="match status" value="1"/>
</dbReference>
<dbReference type="InterPro" id="IPR001296">
    <property type="entry name" value="Glyco_trans_1"/>
</dbReference>
<protein>
    <recommendedName>
        <fullName evidence="8">Glycogen synthase</fullName>
        <ecNumber evidence="8">2.4.1.21</ecNumber>
    </recommendedName>
    <alternativeName>
        <fullName evidence="8">Starch [bacterial glycogen] synthase</fullName>
    </alternativeName>
</protein>
<evidence type="ECO:0000256" key="8">
    <source>
        <dbReference type="HAMAP-Rule" id="MF_00484"/>
    </source>
</evidence>
<comment type="function">
    <text evidence="2 8">Synthesizes alpha-1,4-glucan chains using ADP-glucose.</text>
</comment>
<feature type="domain" description="Starch synthase catalytic" evidence="10">
    <location>
        <begin position="2"/>
        <end position="240"/>
    </location>
</feature>
<sequence>MHIVFMTPETWPYARVGGLAEFSHDLPLALARMGHTVDVITLRCREGLELCKDLSRLDFELEIPVSWRTQQAVFYHHKPHERVNVYLIANDHYYERDGLYGNAFGDYEDNAERFIFFSRAALELLIALEKSPDIIHCNDWTTALVPLYLKTLYKEVEIFKNAASLLTIHNVQSQGVFWHYDMPLTGLDWEYFNQDVLEFHGKINFLKAGIFFADFISTVSHRYAREILTPQVARGLEGVILERFSRLSAIINGVDNDTWNPAVDPHIKAQYTADDLKGKKECKKELIREFKLSGEGDHPLMAFVGRLLDRRGLAILLPGLEKIIDMGADLVIMGFGEDHYHTSLAHFQSKQNGRLGLYVGYDMALAHKVMAGADMLIMPSKSEPCGLHQLHAMRYGTAPIVRAVGGLDDTIRDHSSTNPGVGFKFEDYTTNDMLRAVQRALDTYAETNEWQALVGRAMTRSYTWEQAAPRYVELYERARRLGESRQEA</sequence>
<dbReference type="GO" id="GO:0005978">
    <property type="term" value="P:glycogen biosynthetic process"/>
    <property type="evidence" value="ECO:0007669"/>
    <property type="project" value="UniProtKB-UniRule"/>
</dbReference>
<dbReference type="InParanoid" id="A0A0D2JUZ1"/>
<dbReference type="STRING" id="1429043.X474_14260"/>
<dbReference type="FunCoup" id="A0A0D2JUZ1">
    <property type="interactions" value="262"/>
</dbReference>
<evidence type="ECO:0000256" key="5">
    <source>
        <dbReference type="ARBA" id="ARBA00022676"/>
    </source>
</evidence>
<comment type="pathway">
    <text evidence="3 8">Glycan biosynthesis; glycogen biosynthesis.</text>
</comment>
<gene>
    <name evidence="8" type="primary">glgA</name>
    <name evidence="11" type="ORF">X474_14260</name>
</gene>
<evidence type="ECO:0000256" key="1">
    <source>
        <dbReference type="ARBA" id="ARBA00001478"/>
    </source>
</evidence>
<dbReference type="InterPro" id="IPR011835">
    <property type="entry name" value="GS/SS"/>
</dbReference>
<dbReference type="Gene3D" id="3.40.50.2000">
    <property type="entry name" value="Glycogen Phosphorylase B"/>
    <property type="match status" value="2"/>
</dbReference>
<dbReference type="PANTHER" id="PTHR45825">
    <property type="entry name" value="GRANULE-BOUND STARCH SYNTHASE 1, CHLOROPLASTIC/AMYLOPLASTIC"/>
    <property type="match status" value="1"/>
</dbReference>
<comment type="catalytic activity">
    <reaction evidence="1 8">
        <text>[(1-&gt;4)-alpha-D-glucosyl](n) + ADP-alpha-D-glucose = [(1-&gt;4)-alpha-D-glucosyl](n+1) + ADP + H(+)</text>
        <dbReference type="Rhea" id="RHEA:18189"/>
        <dbReference type="Rhea" id="RHEA-COMP:9584"/>
        <dbReference type="Rhea" id="RHEA-COMP:9587"/>
        <dbReference type="ChEBI" id="CHEBI:15378"/>
        <dbReference type="ChEBI" id="CHEBI:15444"/>
        <dbReference type="ChEBI" id="CHEBI:57498"/>
        <dbReference type="ChEBI" id="CHEBI:456216"/>
        <dbReference type="EC" id="2.4.1.21"/>
    </reaction>
</comment>
<organism evidence="11 12">
    <name type="scientific">Dethiosulfatarculus sandiegensis</name>
    <dbReference type="NCBI Taxonomy" id="1429043"/>
    <lineage>
        <taxon>Bacteria</taxon>
        <taxon>Pseudomonadati</taxon>
        <taxon>Thermodesulfobacteriota</taxon>
        <taxon>Desulfarculia</taxon>
        <taxon>Desulfarculales</taxon>
        <taxon>Desulfarculaceae</taxon>
        <taxon>Dethiosulfatarculus</taxon>
    </lineage>
</organism>
<evidence type="ECO:0000259" key="9">
    <source>
        <dbReference type="Pfam" id="PF00534"/>
    </source>
</evidence>
<dbReference type="GO" id="GO:0004373">
    <property type="term" value="F:alpha-1,4-glucan glucosyltransferase (UDP-glucose donor) activity"/>
    <property type="evidence" value="ECO:0007669"/>
    <property type="project" value="InterPro"/>
</dbReference>
<evidence type="ECO:0000313" key="11">
    <source>
        <dbReference type="EMBL" id="KIX13365.1"/>
    </source>
</evidence>
<dbReference type="AlphaFoldDB" id="A0A0D2JUZ1"/>
<evidence type="ECO:0000313" key="12">
    <source>
        <dbReference type="Proteomes" id="UP000032233"/>
    </source>
</evidence>
<dbReference type="Proteomes" id="UP000032233">
    <property type="component" value="Unassembled WGS sequence"/>
</dbReference>
<comment type="caution">
    <text evidence="11">The sequence shown here is derived from an EMBL/GenBank/DDBJ whole genome shotgun (WGS) entry which is preliminary data.</text>
</comment>
<dbReference type="GO" id="GO:0009011">
    <property type="term" value="F:alpha-1,4-glucan glucosyltransferase (ADP-glucose donor) activity"/>
    <property type="evidence" value="ECO:0007669"/>
    <property type="project" value="UniProtKB-UniRule"/>
</dbReference>
<dbReference type="RefSeq" id="WP_044349409.1">
    <property type="nucleotide sequence ID" value="NZ_AZAC01000016.1"/>
</dbReference>
<dbReference type="HAMAP" id="MF_00484">
    <property type="entry name" value="Glycogen_synth"/>
    <property type="match status" value="1"/>
</dbReference>
<dbReference type="SUPFAM" id="SSF53756">
    <property type="entry name" value="UDP-Glycosyltransferase/glycogen phosphorylase"/>
    <property type="match status" value="1"/>
</dbReference>
<dbReference type="EC" id="2.4.1.21" evidence="8"/>
<feature type="domain" description="Glycosyl transferase family 1" evidence="9">
    <location>
        <begin position="295"/>
        <end position="444"/>
    </location>
</feature>
<dbReference type="OrthoDB" id="9808590at2"/>
<evidence type="ECO:0000256" key="7">
    <source>
        <dbReference type="ARBA" id="ARBA00023056"/>
    </source>
</evidence>
<accession>A0A0D2JUZ1</accession>
<evidence type="ECO:0000256" key="6">
    <source>
        <dbReference type="ARBA" id="ARBA00022679"/>
    </source>
</evidence>
<evidence type="ECO:0000256" key="4">
    <source>
        <dbReference type="ARBA" id="ARBA00010281"/>
    </source>
</evidence>
<dbReference type="CDD" id="cd03791">
    <property type="entry name" value="GT5_Glycogen_synthase_DULL1-like"/>
    <property type="match status" value="1"/>
</dbReference>
<evidence type="ECO:0000256" key="2">
    <source>
        <dbReference type="ARBA" id="ARBA00002764"/>
    </source>
</evidence>
<comment type="similarity">
    <text evidence="4 8">Belongs to the glycosyltransferase 1 family. Bacterial/plant glycogen synthase subfamily.</text>
</comment>
<proteinExistence type="inferred from homology"/>
<dbReference type="InterPro" id="IPR013534">
    <property type="entry name" value="Starch_synth_cat_dom"/>
</dbReference>
<keyword evidence="5 8" id="KW-0328">Glycosyltransferase</keyword>
<keyword evidence="7 8" id="KW-0320">Glycogen biosynthesis</keyword>
<keyword evidence="12" id="KW-1185">Reference proteome</keyword>
<evidence type="ECO:0000256" key="3">
    <source>
        <dbReference type="ARBA" id="ARBA00004964"/>
    </source>
</evidence>
<name>A0A0D2JUZ1_9BACT</name>
<evidence type="ECO:0000259" key="10">
    <source>
        <dbReference type="Pfam" id="PF08323"/>
    </source>
</evidence>
<keyword evidence="6 8" id="KW-0808">Transferase</keyword>
<feature type="binding site" evidence="8">
    <location>
        <position position="15"/>
    </location>
    <ligand>
        <name>ADP-alpha-D-glucose</name>
        <dbReference type="ChEBI" id="CHEBI:57498"/>
    </ligand>
</feature>
<dbReference type="Pfam" id="PF00534">
    <property type="entry name" value="Glycos_transf_1"/>
    <property type="match status" value="1"/>
</dbReference>